<accession>A0A2S9JJX2</accession>
<keyword evidence="7" id="KW-0808">Transferase</keyword>
<dbReference type="PANTHER" id="PTHR46577:SF1">
    <property type="entry name" value="HTH-TYPE TRANSCRIPTIONAL REGULATORY PROTEIN GABR"/>
    <property type="match status" value="1"/>
</dbReference>
<dbReference type="GO" id="GO:0003677">
    <property type="term" value="F:DNA binding"/>
    <property type="evidence" value="ECO:0007669"/>
    <property type="project" value="UniProtKB-KW"/>
</dbReference>
<evidence type="ECO:0000313" key="8">
    <source>
        <dbReference type="Proteomes" id="UP000238563"/>
    </source>
</evidence>
<dbReference type="EMBL" id="PVBT01000003">
    <property type="protein sequence ID" value="PRD53255.1"/>
    <property type="molecule type" value="Genomic_DNA"/>
</dbReference>
<organism evidence="7 8">
    <name type="scientific">Phyllobacterium myrsinacearum</name>
    <dbReference type="NCBI Taxonomy" id="28101"/>
    <lineage>
        <taxon>Bacteria</taxon>
        <taxon>Pseudomonadati</taxon>
        <taxon>Pseudomonadota</taxon>
        <taxon>Alphaproteobacteria</taxon>
        <taxon>Hyphomicrobiales</taxon>
        <taxon>Phyllobacteriaceae</taxon>
        <taxon>Phyllobacterium</taxon>
    </lineage>
</organism>
<comment type="similarity">
    <text evidence="1">In the C-terminal section; belongs to the class-I pyridoxal-phosphate-dependent aminotransferase family.</text>
</comment>
<dbReference type="CDD" id="cd00609">
    <property type="entry name" value="AAT_like"/>
    <property type="match status" value="1"/>
</dbReference>
<protein>
    <submittedName>
        <fullName evidence="7">PLP-dependent aminotransferase family protein</fullName>
    </submittedName>
</protein>
<evidence type="ECO:0000256" key="4">
    <source>
        <dbReference type="ARBA" id="ARBA00023125"/>
    </source>
</evidence>
<dbReference type="Gene3D" id="3.40.640.10">
    <property type="entry name" value="Type I PLP-dependent aspartate aminotransferase-like (Major domain)"/>
    <property type="match status" value="1"/>
</dbReference>
<dbReference type="Gene3D" id="1.10.10.10">
    <property type="entry name" value="Winged helix-like DNA-binding domain superfamily/Winged helix DNA-binding domain"/>
    <property type="match status" value="1"/>
</dbReference>
<keyword evidence="2" id="KW-0663">Pyridoxal phosphate</keyword>
<proteinExistence type="inferred from homology"/>
<evidence type="ECO:0000256" key="2">
    <source>
        <dbReference type="ARBA" id="ARBA00022898"/>
    </source>
</evidence>
<dbReference type="SUPFAM" id="SSF53383">
    <property type="entry name" value="PLP-dependent transferases"/>
    <property type="match status" value="1"/>
</dbReference>
<dbReference type="RefSeq" id="WP_105734261.1">
    <property type="nucleotide sequence ID" value="NZ_PVBT01000003.1"/>
</dbReference>
<dbReference type="OrthoDB" id="9794015at2"/>
<dbReference type="SMART" id="SM00345">
    <property type="entry name" value="HTH_GNTR"/>
    <property type="match status" value="1"/>
</dbReference>
<dbReference type="PROSITE" id="PS50949">
    <property type="entry name" value="HTH_GNTR"/>
    <property type="match status" value="1"/>
</dbReference>
<feature type="domain" description="HTH gntR-type" evidence="6">
    <location>
        <begin position="13"/>
        <end position="81"/>
    </location>
</feature>
<evidence type="ECO:0000256" key="5">
    <source>
        <dbReference type="ARBA" id="ARBA00023163"/>
    </source>
</evidence>
<dbReference type="AlphaFoldDB" id="A0A2S9JJX2"/>
<keyword evidence="3" id="KW-0805">Transcription regulation</keyword>
<dbReference type="InterPro" id="IPR004839">
    <property type="entry name" value="Aminotransferase_I/II_large"/>
</dbReference>
<dbReference type="InterPro" id="IPR015421">
    <property type="entry name" value="PyrdxlP-dep_Trfase_major"/>
</dbReference>
<dbReference type="Pfam" id="PF00392">
    <property type="entry name" value="GntR"/>
    <property type="match status" value="1"/>
</dbReference>
<evidence type="ECO:0000256" key="1">
    <source>
        <dbReference type="ARBA" id="ARBA00005384"/>
    </source>
</evidence>
<reference evidence="7 8" key="1">
    <citation type="submission" date="2018-02" db="EMBL/GenBank/DDBJ databases">
        <title>The draft genome of Phyllobacterium myrsinacearum DSM5892.</title>
        <authorList>
            <person name="Li L."/>
            <person name="Liu L."/>
            <person name="Zhang X."/>
            <person name="Wang T."/>
        </authorList>
    </citation>
    <scope>NUCLEOTIDE SEQUENCE [LARGE SCALE GENOMIC DNA]</scope>
    <source>
        <strain evidence="7 8">DSM 5892</strain>
    </source>
</reference>
<sequence length="461" mass="48922">MTTWTPRIAASSRYKHQGIVDALVADIGSGLLKPGDALPPQRAMAKQLGIDLTTVTRAMTEAHRLDLIEAKVGSGTIIKGAPAQSVQGMASLLTDLDLTMIIPPQPPEADLHSHLIHGVSHVLNGASSHFLSYQESTGTEAARAAGTKWLAPRFGEAPSADRLLVAGGAQSALFAICSLLAGRGSICAGTLTYPGLKSVCAALDIPLHPLAMDRNGIIPDVFESCCRALKPKAIYLCPSIDNPTTVTMPPSRRQIIVSIAQRNDVMIIEDDPYAELLDAPLPAIASIAPDITWHIATLSKCVTPALRVAYVVCPSALDVLKLASSLRASNPTASPLLMAIATAWINDGSLYRIAAAIREESSARQAIARKVLKNWHFAAHPAGHHLWLDVPVQWSAAEFSALARRSGIGIVPASAFSAAPSHPEAVRLSLGAAPNRERLEQALVLLDRLLHEPRFATGILV</sequence>
<keyword evidence="8" id="KW-1185">Reference proteome</keyword>
<dbReference type="Pfam" id="PF00155">
    <property type="entry name" value="Aminotran_1_2"/>
    <property type="match status" value="1"/>
</dbReference>
<evidence type="ECO:0000313" key="7">
    <source>
        <dbReference type="EMBL" id="PRD53255.1"/>
    </source>
</evidence>
<evidence type="ECO:0000259" key="6">
    <source>
        <dbReference type="PROSITE" id="PS50949"/>
    </source>
</evidence>
<dbReference type="GO" id="GO:0030170">
    <property type="term" value="F:pyridoxal phosphate binding"/>
    <property type="evidence" value="ECO:0007669"/>
    <property type="project" value="InterPro"/>
</dbReference>
<dbReference type="PANTHER" id="PTHR46577">
    <property type="entry name" value="HTH-TYPE TRANSCRIPTIONAL REGULATORY PROTEIN GABR"/>
    <property type="match status" value="1"/>
</dbReference>
<dbReference type="Proteomes" id="UP000238563">
    <property type="component" value="Unassembled WGS sequence"/>
</dbReference>
<keyword evidence="4" id="KW-0238">DNA-binding</keyword>
<dbReference type="InterPro" id="IPR036390">
    <property type="entry name" value="WH_DNA-bd_sf"/>
</dbReference>
<dbReference type="InterPro" id="IPR051446">
    <property type="entry name" value="HTH_trans_reg/aminotransferase"/>
</dbReference>
<dbReference type="SUPFAM" id="SSF46785">
    <property type="entry name" value="Winged helix' DNA-binding domain"/>
    <property type="match status" value="1"/>
</dbReference>
<dbReference type="CDD" id="cd07377">
    <property type="entry name" value="WHTH_GntR"/>
    <property type="match status" value="1"/>
</dbReference>
<gene>
    <name evidence="7" type="ORF">C5750_12755</name>
</gene>
<dbReference type="InterPro" id="IPR015424">
    <property type="entry name" value="PyrdxlP-dep_Trfase"/>
</dbReference>
<keyword evidence="7" id="KW-0032">Aminotransferase</keyword>
<dbReference type="InterPro" id="IPR036388">
    <property type="entry name" value="WH-like_DNA-bd_sf"/>
</dbReference>
<dbReference type="InterPro" id="IPR000524">
    <property type="entry name" value="Tscrpt_reg_HTH_GntR"/>
</dbReference>
<dbReference type="GO" id="GO:0003700">
    <property type="term" value="F:DNA-binding transcription factor activity"/>
    <property type="evidence" value="ECO:0007669"/>
    <property type="project" value="InterPro"/>
</dbReference>
<name>A0A2S9JJX2_9HYPH</name>
<keyword evidence="5" id="KW-0804">Transcription</keyword>
<evidence type="ECO:0000256" key="3">
    <source>
        <dbReference type="ARBA" id="ARBA00023015"/>
    </source>
</evidence>
<comment type="caution">
    <text evidence="7">The sequence shown here is derived from an EMBL/GenBank/DDBJ whole genome shotgun (WGS) entry which is preliminary data.</text>
</comment>
<dbReference type="GO" id="GO:0008483">
    <property type="term" value="F:transaminase activity"/>
    <property type="evidence" value="ECO:0007669"/>
    <property type="project" value="UniProtKB-KW"/>
</dbReference>